<evidence type="ECO:0000313" key="2">
    <source>
        <dbReference type="EMBL" id="OQS06155.1"/>
    </source>
</evidence>
<keyword evidence="3" id="KW-1185">Reference proteome</keyword>
<dbReference type="InterPro" id="IPR016024">
    <property type="entry name" value="ARM-type_fold"/>
</dbReference>
<evidence type="ECO:0000256" key="1">
    <source>
        <dbReference type="SAM" id="MobiDB-lite"/>
    </source>
</evidence>
<protein>
    <submittedName>
        <fullName evidence="2">Uncharacterized protein</fullName>
    </submittedName>
</protein>
<feature type="region of interest" description="Disordered" evidence="1">
    <location>
        <begin position="363"/>
        <end position="414"/>
    </location>
</feature>
<dbReference type="OrthoDB" id="79761at2759"/>
<dbReference type="Gene3D" id="1.25.10.10">
    <property type="entry name" value="Leucine-rich Repeat Variant"/>
    <property type="match status" value="1"/>
</dbReference>
<dbReference type="InterPro" id="IPR011989">
    <property type="entry name" value="ARM-like"/>
</dbReference>
<organism evidence="2 3">
    <name type="scientific">Thraustotheca clavata</name>
    <dbReference type="NCBI Taxonomy" id="74557"/>
    <lineage>
        <taxon>Eukaryota</taxon>
        <taxon>Sar</taxon>
        <taxon>Stramenopiles</taxon>
        <taxon>Oomycota</taxon>
        <taxon>Saprolegniomycetes</taxon>
        <taxon>Saprolegniales</taxon>
        <taxon>Achlyaceae</taxon>
        <taxon>Thraustotheca</taxon>
    </lineage>
</organism>
<dbReference type="AlphaFoldDB" id="A0A1W0A7D7"/>
<dbReference type="Proteomes" id="UP000243217">
    <property type="component" value="Unassembled WGS sequence"/>
</dbReference>
<dbReference type="EMBL" id="JNBS01000370">
    <property type="protein sequence ID" value="OQS06155.1"/>
    <property type="molecule type" value="Genomic_DNA"/>
</dbReference>
<proteinExistence type="predicted"/>
<name>A0A1W0A7D7_9STRA</name>
<reference evidence="2 3" key="1">
    <citation type="journal article" date="2014" name="Genome Biol. Evol.">
        <title>The secreted proteins of Achlya hypogyna and Thraustotheca clavata identify the ancestral oomycete secretome and reveal gene acquisitions by horizontal gene transfer.</title>
        <authorList>
            <person name="Misner I."/>
            <person name="Blouin N."/>
            <person name="Leonard G."/>
            <person name="Richards T.A."/>
            <person name="Lane C.E."/>
        </authorList>
    </citation>
    <scope>NUCLEOTIDE SEQUENCE [LARGE SCALE GENOMIC DNA]</scope>
    <source>
        <strain evidence="2 3">ATCC 34112</strain>
    </source>
</reference>
<comment type="caution">
    <text evidence="2">The sequence shown here is derived from an EMBL/GenBank/DDBJ whole genome shotgun (WGS) entry which is preliminary data.</text>
</comment>
<evidence type="ECO:0000313" key="3">
    <source>
        <dbReference type="Proteomes" id="UP000243217"/>
    </source>
</evidence>
<dbReference type="SUPFAM" id="SSF48371">
    <property type="entry name" value="ARM repeat"/>
    <property type="match status" value="1"/>
</dbReference>
<sequence length="414" mass="45519">MDNGINDVAVLHMTTPRLNPLESTDDIADTADVVTILNALFADNVSAKKAFAILLKHVKTKNGAKDVHHHLGELTILAILRMKLGVPVIQSYGFVLIRKLSCVCVESNRLFVDNGAIEIISNGLRRFPQDMILQTSAAGAIVPLIQNYQQTISILITQGLVPVLLRPILFRTEETPNQIILYTCSIINAICDAQGKDIIDTLLSGQVAGSDPSWPILKELLHILESTMENENTRKIASAVCATLLCLMSMDRMVTDVLEEMHGLSIVSHAMVQYASDNGVQKYSGIVCQQLARSPVKTIRMQSPHKAEAIYKARQFIATSPKKPIVKEGIVYDFMPKLNDPDKDRVLAQTQVAERASRGNLLTSAYGFSKPQRKLNPSPPKEVKARPPARLPSRVLTTKSPVKPSPQQPAIRQG</sequence>
<gene>
    <name evidence="2" type="ORF">THRCLA_01797</name>
</gene>
<accession>A0A1W0A7D7</accession>